<dbReference type="CDD" id="cd01832">
    <property type="entry name" value="SGNH_hydrolase_like_1"/>
    <property type="match status" value="1"/>
</dbReference>
<evidence type="ECO:0000256" key="1">
    <source>
        <dbReference type="SAM" id="SignalP"/>
    </source>
</evidence>
<dbReference type="InterPro" id="IPR036514">
    <property type="entry name" value="SGNH_hydro_sf"/>
</dbReference>
<gene>
    <name evidence="3" type="ORF">LV85_01073</name>
</gene>
<sequence length="239" mass="26538">MKILLLPLILFGMLSCNSSKNMLPDDSDSTMTDNNPQLTYLALGDSYTIGEGVKDAGRFPSQLIVKLNAETSKSWAAPKVIAQTGWTVDELEQGILKEQINGTSYDLVTLLIGVNDQYRGHSVDSYRVEFEKMLDRAIAFAAGKTNHVVVIAIPDWGITPFAEARNADKNKVETEIKAYNQTQKAICKQKGISFVDISKEYKDAGQAPEMLAADGLHPSAEMYEIWTKKLFDHIKTINF</sequence>
<protein>
    <submittedName>
        <fullName evidence="3">Lysophospholipase L1-like esterase</fullName>
    </submittedName>
</protein>
<dbReference type="AlphaFoldDB" id="A0A2W7R4W6"/>
<feature type="domain" description="SGNH hydrolase-type esterase" evidence="2">
    <location>
        <begin position="42"/>
        <end position="225"/>
    </location>
</feature>
<name>A0A2W7R4W6_9BACT</name>
<accession>A0A2W7R4W6</accession>
<comment type="caution">
    <text evidence="3">The sequence shown here is derived from an EMBL/GenBank/DDBJ whole genome shotgun (WGS) entry which is preliminary data.</text>
</comment>
<dbReference type="GO" id="GO:0004622">
    <property type="term" value="F:phosphatidylcholine lysophospholipase activity"/>
    <property type="evidence" value="ECO:0007669"/>
    <property type="project" value="TreeGrafter"/>
</dbReference>
<dbReference type="Gene3D" id="3.40.50.1110">
    <property type="entry name" value="SGNH hydrolase"/>
    <property type="match status" value="1"/>
</dbReference>
<feature type="signal peptide" evidence="1">
    <location>
        <begin position="1"/>
        <end position="20"/>
    </location>
</feature>
<dbReference type="InterPro" id="IPR013830">
    <property type="entry name" value="SGNH_hydro"/>
</dbReference>
<feature type="chain" id="PRO_5016071554" evidence="1">
    <location>
        <begin position="21"/>
        <end position="239"/>
    </location>
</feature>
<dbReference type="EMBL" id="QKZT01000003">
    <property type="protein sequence ID" value="PZX55848.1"/>
    <property type="molecule type" value="Genomic_DNA"/>
</dbReference>
<dbReference type="InterPro" id="IPR051532">
    <property type="entry name" value="Ester_Hydrolysis_Enzymes"/>
</dbReference>
<evidence type="ECO:0000259" key="2">
    <source>
        <dbReference type="Pfam" id="PF13472"/>
    </source>
</evidence>
<proteinExistence type="predicted"/>
<organism evidence="3 4">
    <name type="scientific">Algoriphagus chordae</name>
    <dbReference type="NCBI Taxonomy" id="237019"/>
    <lineage>
        <taxon>Bacteria</taxon>
        <taxon>Pseudomonadati</taxon>
        <taxon>Bacteroidota</taxon>
        <taxon>Cytophagia</taxon>
        <taxon>Cytophagales</taxon>
        <taxon>Cyclobacteriaceae</taxon>
        <taxon>Algoriphagus</taxon>
    </lineage>
</organism>
<dbReference type="SUPFAM" id="SSF52266">
    <property type="entry name" value="SGNH hydrolase"/>
    <property type="match status" value="1"/>
</dbReference>
<reference evidence="3 4" key="1">
    <citation type="submission" date="2018-06" db="EMBL/GenBank/DDBJ databases">
        <title>Genomic Encyclopedia of Archaeal and Bacterial Type Strains, Phase II (KMG-II): from individual species to whole genera.</title>
        <authorList>
            <person name="Goeker M."/>
        </authorList>
    </citation>
    <scope>NUCLEOTIDE SEQUENCE [LARGE SCALE GENOMIC DNA]</scope>
    <source>
        <strain evidence="3 4">DSM 19830</strain>
    </source>
</reference>
<dbReference type="PROSITE" id="PS51257">
    <property type="entry name" value="PROKAR_LIPOPROTEIN"/>
    <property type="match status" value="1"/>
</dbReference>
<evidence type="ECO:0000313" key="4">
    <source>
        <dbReference type="Proteomes" id="UP000248882"/>
    </source>
</evidence>
<keyword evidence="4" id="KW-1185">Reference proteome</keyword>
<dbReference type="Pfam" id="PF13472">
    <property type="entry name" value="Lipase_GDSL_2"/>
    <property type="match status" value="1"/>
</dbReference>
<dbReference type="RefSeq" id="WP_245942155.1">
    <property type="nucleotide sequence ID" value="NZ_QKZT01000003.1"/>
</dbReference>
<evidence type="ECO:0000313" key="3">
    <source>
        <dbReference type="EMBL" id="PZX55848.1"/>
    </source>
</evidence>
<dbReference type="Proteomes" id="UP000248882">
    <property type="component" value="Unassembled WGS sequence"/>
</dbReference>
<keyword evidence="1" id="KW-0732">Signal</keyword>
<dbReference type="PANTHER" id="PTHR30383">
    <property type="entry name" value="THIOESTERASE 1/PROTEASE 1/LYSOPHOSPHOLIPASE L1"/>
    <property type="match status" value="1"/>
</dbReference>
<dbReference type="PANTHER" id="PTHR30383:SF5">
    <property type="entry name" value="SGNH HYDROLASE-TYPE ESTERASE DOMAIN-CONTAINING PROTEIN"/>
    <property type="match status" value="1"/>
</dbReference>